<dbReference type="OrthoDB" id="3622864at2"/>
<dbReference type="AlphaFoldDB" id="A0A1I4UKV5"/>
<organism evidence="3 4">
    <name type="scientific">Rugamonas rubra</name>
    <dbReference type="NCBI Taxonomy" id="758825"/>
    <lineage>
        <taxon>Bacteria</taxon>
        <taxon>Pseudomonadati</taxon>
        <taxon>Pseudomonadota</taxon>
        <taxon>Betaproteobacteria</taxon>
        <taxon>Burkholderiales</taxon>
        <taxon>Oxalobacteraceae</taxon>
        <taxon>Telluria group</taxon>
        <taxon>Rugamonas</taxon>
    </lineage>
</organism>
<evidence type="ECO:0000256" key="1">
    <source>
        <dbReference type="SAM" id="MobiDB-lite"/>
    </source>
</evidence>
<evidence type="ECO:0000259" key="2">
    <source>
        <dbReference type="Pfam" id="PF24201"/>
    </source>
</evidence>
<proteinExistence type="predicted"/>
<accession>A0A1I4UKV5</accession>
<protein>
    <recommendedName>
        <fullName evidence="2">DUF7426 domain-containing protein</fullName>
    </recommendedName>
</protein>
<dbReference type="Pfam" id="PF24201">
    <property type="entry name" value="DUF7426"/>
    <property type="match status" value="1"/>
</dbReference>
<dbReference type="RefSeq" id="WP_093160098.1">
    <property type="nucleotide sequence ID" value="NZ_FOTW01000043.1"/>
</dbReference>
<keyword evidence="4" id="KW-1185">Reference proteome</keyword>
<name>A0A1I4UKV5_9BURK</name>
<evidence type="ECO:0000313" key="4">
    <source>
        <dbReference type="Proteomes" id="UP000199470"/>
    </source>
</evidence>
<feature type="region of interest" description="Disordered" evidence="1">
    <location>
        <begin position="119"/>
        <end position="167"/>
    </location>
</feature>
<dbReference type="Proteomes" id="UP000199470">
    <property type="component" value="Unassembled WGS sequence"/>
</dbReference>
<evidence type="ECO:0000313" key="3">
    <source>
        <dbReference type="EMBL" id="SFM89555.1"/>
    </source>
</evidence>
<feature type="domain" description="DUF7426" evidence="2">
    <location>
        <begin position="4"/>
        <end position="144"/>
    </location>
</feature>
<reference evidence="3 4" key="1">
    <citation type="submission" date="2016-10" db="EMBL/GenBank/DDBJ databases">
        <authorList>
            <person name="de Groot N.N."/>
        </authorList>
    </citation>
    <scope>NUCLEOTIDE SEQUENCE [LARGE SCALE GENOMIC DNA]</scope>
    <source>
        <strain evidence="3 4">ATCC 43154</strain>
    </source>
</reference>
<gene>
    <name evidence="3" type="ORF">SAMN02982985_05704</name>
</gene>
<dbReference type="EMBL" id="FOTW01000043">
    <property type="protein sequence ID" value="SFM89555.1"/>
    <property type="molecule type" value="Genomic_DNA"/>
</dbReference>
<feature type="compositionally biased region" description="Low complexity" evidence="1">
    <location>
        <begin position="136"/>
        <end position="148"/>
    </location>
</feature>
<sequence length="167" mass="17648">MALQDLGEFLDPTLSVPIRGKTYRVEPPDAETGLRLQHLSDWMLGAAAAVQADADAPAPSEELLSDAAELDMYRAALGAVYDELFADAVPWPWIKLAGMTAFLHWTVGAEQAEAYWAAGGRPEPQAGNRAQRRAARSTPRPGSPSGTSRSRKAARATAGGKSSATGS</sequence>
<dbReference type="InterPro" id="IPR055849">
    <property type="entry name" value="DUF7426"/>
</dbReference>
<feature type="compositionally biased region" description="Low complexity" evidence="1">
    <location>
        <begin position="155"/>
        <end position="167"/>
    </location>
</feature>
<dbReference type="STRING" id="758825.SAMN02982985_05704"/>